<reference evidence="4" key="1">
    <citation type="journal article" date="2019" name="Int. J. Syst. Evol. Microbiol.">
        <title>The Global Catalogue of Microorganisms (GCM) 10K type strain sequencing project: providing services to taxonomists for standard genome sequencing and annotation.</title>
        <authorList>
            <consortium name="The Broad Institute Genomics Platform"/>
            <consortium name="The Broad Institute Genome Sequencing Center for Infectious Disease"/>
            <person name="Wu L."/>
            <person name="Ma J."/>
        </authorList>
    </citation>
    <scope>NUCLEOTIDE SEQUENCE [LARGE SCALE GENOMIC DNA]</scope>
    <source>
        <strain evidence="4">JCM 17933</strain>
    </source>
</reference>
<proteinExistence type="predicted"/>
<feature type="region of interest" description="Disordered" evidence="1">
    <location>
        <begin position="1"/>
        <end position="26"/>
    </location>
</feature>
<protein>
    <recommendedName>
        <fullName evidence="5">ABC transporter permease</fullName>
    </recommendedName>
</protein>
<comment type="caution">
    <text evidence="3">The sequence shown here is derived from an EMBL/GenBank/DDBJ whole genome shotgun (WGS) entry which is preliminary data.</text>
</comment>
<keyword evidence="4" id="KW-1185">Reference proteome</keyword>
<keyword evidence="2" id="KW-0472">Membrane</keyword>
<gene>
    <name evidence="3" type="ORF">GCM10023191_088560</name>
</gene>
<feature type="transmembrane region" description="Helical" evidence="2">
    <location>
        <begin position="51"/>
        <end position="70"/>
    </location>
</feature>
<evidence type="ECO:0000313" key="3">
    <source>
        <dbReference type="EMBL" id="GAA4516931.1"/>
    </source>
</evidence>
<evidence type="ECO:0000256" key="2">
    <source>
        <dbReference type="SAM" id="Phobius"/>
    </source>
</evidence>
<feature type="transmembrane region" description="Helical" evidence="2">
    <location>
        <begin position="125"/>
        <end position="148"/>
    </location>
</feature>
<dbReference type="Proteomes" id="UP001500503">
    <property type="component" value="Unassembled WGS sequence"/>
</dbReference>
<keyword evidence="2" id="KW-0812">Transmembrane</keyword>
<feature type="transmembrane region" description="Helical" evidence="2">
    <location>
        <begin position="242"/>
        <end position="264"/>
    </location>
</feature>
<evidence type="ECO:0000256" key="1">
    <source>
        <dbReference type="SAM" id="MobiDB-lite"/>
    </source>
</evidence>
<evidence type="ECO:0008006" key="5">
    <source>
        <dbReference type="Google" id="ProtNLM"/>
    </source>
</evidence>
<sequence>MTARSEGIDDTSLGSRPPTMMTGITAPARPPFHRLLRVETRKLFDTRSAKIMTLVLAGLTVALIAARGVVAGPHPRTLTGTAGVGFGTLLPVLGILTVTGEWSHRTAMTTFALEPRRHRVLAAKCLPPLVTAVAASLFALLVTVPVTVISARVERVPADWNFGPLAVLGWTATNVLLVAMGLAVGMLLLSAPASIVVYLSAPALGTFVGHLGATGELLVRWFDLNTTVGPLAQGDMSGTEAARLAVSVTFWIVAPMTAGFVRAIRKEVN</sequence>
<feature type="transmembrane region" description="Helical" evidence="2">
    <location>
        <begin position="196"/>
        <end position="222"/>
    </location>
</feature>
<feature type="transmembrane region" description="Helical" evidence="2">
    <location>
        <begin position="82"/>
        <end position="104"/>
    </location>
</feature>
<organism evidence="3 4">
    <name type="scientific">Actinoallomurus oryzae</name>
    <dbReference type="NCBI Taxonomy" id="502180"/>
    <lineage>
        <taxon>Bacteria</taxon>
        <taxon>Bacillati</taxon>
        <taxon>Actinomycetota</taxon>
        <taxon>Actinomycetes</taxon>
        <taxon>Streptosporangiales</taxon>
        <taxon>Thermomonosporaceae</taxon>
        <taxon>Actinoallomurus</taxon>
    </lineage>
</organism>
<dbReference type="EMBL" id="BAABHF010000057">
    <property type="protein sequence ID" value="GAA4516931.1"/>
    <property type="molecule type" value="Genomic_DNA"/>
</dbReference>
<name>A0ABP8R2Z7_9ACTN</name>
<evidence type="ECO:0000313" key="4">
    <source>
        <dbReference type="Proteomes" id="UP001500503"/>
    </source>
</evidence>
<keyword evidence="2" id="KW-1133">Transmembrane helix</keyword>
<feature type="transmembrane region" description="Helical" evidence="2">
    <location>
        <begin position="168"/>
        <end position="189"/>
    </location>
</feature>
<accession>A0ABP8R2Z7</accession>